<organism evidence="8 9">
    <name type="scientific">Penicillium cataractarum</name>
    <dbReference type="NCBI Taxonomy" id="2100454"/>
    <lineage>
        <taxon>Eukaryota</taxon>
        <taxon>Fungi</taxon>
        <taxon>Dikarya</taxon>
        <taxon>Ascomycota</taxon>
        <taxon>Pezizomycotina</taxon>
        <taxon>Eurotiomycetes</taxon>
        <taxon>Eurotiomycetidae</taxon>
        <taxon>Eurotiales</taxon>
        <taxon>Aspergillaceae</taxon>
        <taxon>Penicillium</taxon>
    </lineage>
</organism>
<dbReference type="Gene3D" id="3.60.130.10">
    <property type="entry name" value="Clavaminate synthase-like"/>
    <property type="match status" value="1"/>
</dbReference>
<reference evidence="8" key="1">
    <citation type="submission" date="2022-11" db="EMBL/GenBank/DDBJ databases">
        <authorList>
            <person name="Petersen C."/>
        </authorList>
    </citation>
    <scope>NUCLEOTIDE SEQUENCE</scope>
    <source>
        <strain evidence="8">IBT 29864</strain>
    </source>
</reference>
<gene>
    <name evidence="8" type="ORF">N7496_009911</name>
</gene>
<keyword evidence="5" id="KW-0560">Oxidoreductase</keyword>
<proteinExistence type="inferred from homology"/>
<evidence type="ECO:0000256" key="2">
    <source>
        <dbReference type="ARBA" id="ARBA00005896"/>
    </source>
</evidence>
<evidence type="ECO:0000256" key="4">
    <source>
        <dbReference type="ARBA" id="ARBA00022964"/>
    </source>
</evidence>
<dbReference type="GO" id="GO:0016706">
    <property type="term" value="F:2-oxoglutarate-dependent dioxygenase activity"/>
    <property type="evidence" value="ECO:0007669"/>
    <property type="project" value="TreeGrafter"/>
</dbReference>
<dbReference type="Proteomes" id="UP001147782">
    <property type="component" value="Unassembled WGS sequence"/>
</dbReference>
<evidence type="ECO:0000313" key="9">
    <source>
        <dbReference type="Proteomes" id="UP001147782"/>
    </source>
</evidence>
<keyword evidence="3" id="KW-0479">Metal-binding</keyword>
<comment type="similarity">
    <text evidence="2">Belongs to the TfdA dioxygenase family.</text>
</comment>
<name>A0A9W9RUQ3_9EURO</name>
<reference evidence="8" key="2">
    <citation type="journal article" date="2023" name="IMA Fungus">
        <title>Comparative genomic study of the Penicillium genus elucidates a diverse pangenome and 15 lateral gene transfer events.</title>
        <authorList>
            <person name="Petersen C."/>
            <person name="Sorensen T."/>
            <person name="Nielsen M.R."/>
            <person name="Sondergaard T.E."/>
            <person name="Sorensen J.L."/>
            <person name="Fitzpatrick D.A."/>
            <person name="Frisvad J.C."/>
            <person name="Nielsen K.L."/>
        </authorList>
    </citation>
    <scope>NUCLEOTIDE SEQUENCE</scope>
    <source>
        <strain evidence="8">IBT 29864</strain>
    </source>
</reference>
<dbReference type="GO" id="GO:0046872">
    <property type="term" value="F:metal ion binding"/>
    <property type="evidence" value="ECO:0007669"/>
    <property type="project" value="UniProtKB-KW"/>
</dbReference>
<comment type="caution">
    <text evidence="8">The sequence shown here is derived from an EMBL/GenBank/DDBJ whole genome shotgun (WGS) entry which is preliminary data.</text>
</comment>
<dbReference type="SUPFAM" id="SSF51197">
    <property type="entry name" value="Clavaminate synthase-like"/>
    <property type="match status" value="1"/>
</dbReference>
<dbReference type="OrthoDB" id="10257314at2759"/>
<accession>A0A9W9RUQ3</accession>
<dbReference type="InterPro" id="IPR003819">
    <property type="entry name" value="TauD/TfdA-like"/>
</dbReference>
<keyword evidence="4" id="KW-0223">Dioxygenase</keyword>
<dbReference type="FunFam" id="3.60.130.10:FF:000005">
    <property type="entry name" value="TfdA family taurine dioxygenase"/>
    <property type="match status" value="1"/>
</dbReference>
<dbReference type="GO" id="GO:0005737">
    <property type="term" value="C:cytoplasm"/>
    <property type="evidence" value="ECO:0007669"/>
    <property type="project" value="TreeGrafter"/>
</dbReference>
<dbReference type="Pfam" id="PF02668">
    <property type="entry name" value="TauD"/>
    <property type="match status" value="1"/>
</dbReference>
<dbReference type="GeneID" id="81442003"/>
<evidence type="ECO:0000313" key="8">
    <source>
        <dbReference type="EMBL" id="KAJ5364198.1"/>
    </source>
</evidence>
<evidence type="ECO:0000256" key="1">
    <source>
        <dbReference type="ARBA" id="ARBA00001954"/>
    </source>
</evidence>
<evidence type="ECO:0000256" key="6">
    <source>
        <dbReference type="ARBA" id="ARBA00023004"/>
    </source>
</evidence>
<dbReference type="PANTHER" id="PTHR30468:SF20">
    <property type="entry name" value="TAUD_TFDA-LIKE DOMAIN-CONTAINING PROTEIN-RELATED"/>
    <property type="match status" value="1"/>
</dbReference>
<dbReference type="EMBL" id="JAPZBS010000008">
    <property type="protein sequence ID" value="KAJ5364198.1"/>
    <property type="molecule type" value="Genomic_DNA"/>
</dbReference>
<evidence type="ECO:0000256" key="3">
    <source>
        <dbReference type="ARBA" id="ARBA00022723"/>
    </source>
</evidence>
<dbReference type="InterPro" id="IPR042098">
    <property type="entry name" value="TauD-like_sf"/>
</dbReference>
<evidence type="ECO:0000256" key="5">
    <source>
        <dbReference type="ARBA" id="ARBA00023002"/>
    </source>
</evidence>
<sequence>MPSAESSNIVGGNLEAKTRCREPLVYSGSLERFTHADITPVIGREYEGLQVTELLSADDAMIRDLASIISQRGVVFLRDQVVTPEQMKQFCLRLTEVAGCLTGHPQPESSGLHVHPLTEEGSELGDQISVISSEKQKKGGGLTHQLSDVSRFASAGWHTDISFEPVPSDYAMLKIHTLPATGGDTLWASGYEIYDRLSPDMQKFLEGLTATHDANFFHDEARRLGNPIRKGIRGSPLNTGENLQAIHPVIRTNPVTGWKSVYVNKGFTKRINGVTKDESDMLLNYLFNLVTQNHDAQVRFKWRKNDMAIWDNRSMWHCATYDYAEARAGDRVASLGEAPYLDLSSKSRREALGL</sequence>
<dbReference type="PANTHER" id="PTHR30468">
    <property type="entry name" value="ALPHA-KETOGLUTARATE-DEPENDENT SULFONATE DIOXYGENASE"/>
    <property type="match status" value="1"/>
</dbReference>
<comment type="cofactor">
    <cofactor evidence="1">
        <name>Fe(2+)</name>
        <dbReference type="ChEBI" id="CHEBI:29033"/>
    </cofactor>
</comment>
<dbReference type="InterPro" id="IPR051323">
    <property type="entry name" value="AtsK-like"/>
</dbReference>
<keyword evidence="6" id="KW-0408">Iron</keyword>
<evidence type="ECO:0000259" key="7">
    <source>
        <dbReference type="Pfam" id="PF02668"/>
    </source>
</evidence>
<keyword evidence="9" id="KW-1185">Reference proteome</keyword>
<protein>
    <recommendedName>
        <fullName evidence="7">TauD/TfdA-like domain-containing protein</fullName>
    </recommendedName>
</protein>
<feature type="domain" description="TauD/TfdA-like" evidence="7">
    <location>
        <begin position="36"/>
        <end position="325"/>
    </location>
</feature>
<dbReference type="AlphaFoldDB" id="A0A9W9RUQ3"/>
<dbReference type="RefSeq" id="XP_056551824.1">
    <property type="nucleotide sequence ID" value="XM_056702824.1"/>
</dbReference>